<protein>
    <submittedName>
        <fullName evidence="4">NmrA family NAD(P)-binding protein</fullName>
    </submittedName>
</protein>
<dbReference type="SUPFAM" id="SSF51735">
    <property type="entry name" value="NAD(P)-binding Rossmann-fold domains"/>
    <property type="match status" value="1"/>
</dbReference>
<comment type="similarity">
    <text evidence="1">Belongs to the NmrA-type oxidoreductase family.</text>
</comment>
<dbReference type="InterPro" id="IPR036291">
    <property type="entry name" value="NAD(P)-bd_dom_sf"/>
</dbReference>
<evidence type="ECO:0000256" key="2">
    <source>
        <dbReference type="ARBA" id="ARBA00022857"/>
    </source>
</evidence>
<proteinExistence type="inferred from homology"/>
<gene>
    <name evidence="4" type="ORF">ACFO0N_05190</name>
</gene>
<accession>A0ABD5P9J1</accession>
<dbReference type="Gene3D" id="3.40.50.720">
    <property type="entry name" value="NAD(P)-binding Rossmann-like Domain"/>
    <property type="match status" value="1"/>
</dbReference>
<name>A0ABD5P9J1_9EURY</name>
<dbReference type="InterPro" id="IPR008030">
    <property type="entry name" value="NmrA-like"/>
</dbReference>
<dbReference type="Proteomes" id="UP001595921">
    <property type="component" value="Unassembled WGS sequence"/>
</dbReference>
<keyword evidence="5" id="KW-1185">Reference proteome</keyword>
<evidence type="ECO:0000313" key="5">
    <source>
        <dbReference type="Proteomes" id="UP001595921"/>
    </source>
</evidence>
<dbReference type="AlphaFoldDB" id="A0ABD5P9J1"/>
<dbReference type="Pfam" id="PF05368">
    <property type="entry name" value="NmrA"/>
    <property type="match status" value="1"/>
</dbReference>
<reference evidence="4 5" key="1">
    <citation type="journal article" date="2019" name="Int. J. Syst. Evol. Microbiol.">
        <title>The Global Catalogue of Microorganisms (GCM) 10K type strain sequencing project: providing services to taxonomists for standard genome sequencing and annotation.</title>
        <authorList>
            <consortium name="The Broad Institute Genomics Platform"/>
            <consortium name="The Broad Institute Genome Sequencing Center for Infectious Disease"/>
            <person name="Wu L."/>
            <person name="Ma J."/>
        </authorList>
    </citation>
    <scope>NUCLEOTIDE SEQUENCE [LARGE SCALE GENOMIC DNA]</scope>
    <source>
        <strain evidence="4 5">CGMCC 1.12553</strain>
    </source>
</reference>
<evidence type="ECO:0000313" key="4">
    <source>
        <dbReference type="EMBL" id="MFC4357342.1"/>
    </source>
</evidence>
<dbReference type="RefSeq" id="WP_267622359.1">
    <property type="nucleotide sequence ID" value="NZ_JAODIW010000006.1"/>
</dbReference>
<dbReference type="PANTHER" id="PTHR42748:SF7">
    <property type="entry name" value="NMRA LIKE REDOX SENSOR 1-RELATED"/>
    <property type="match status" value="1"/>
</dbReference>
<organism evidence="4 5">
    <name type="scientific">Halobium salinum</name>
    <dbReference type="NCBI Taxonomy" id="1364940"/>
    <lineage>
        <taxon>Archaea</taxon>
        <taxon>Methanobacteriati</taxon>
        <taxon>Methanobacteriota</taxon>
        <taxon>Stenosarchaea group</taxon>
        <taxon>Halobacteria</taxon>
        <taxon>Halobacteriales</taxon>
        <taxon>Haloferacaceae</taxon>
        <taxon>Halobium</taxon>
    </lineage>
</organism>
<dbReference type="EMBL" id="JBHSDS010000003">
    <property type="protein sequence ID" value="MFC4357342.1"/>
    <property type="molecule type" value="Genomic_DNA"/>
</dbReference>
<evidence type="ECO:0000259" key="3">
    <source>
        <dbReference type="Pfam" id="PF05368"/>
    </source>
</evidence>
<feature type="domain" description="NmrA-like" evidence="3">
    <location>
        <begin position="5"/>
        <end position="294"/>
    </location>
</feature>
<keyword evidence="2" id="KW-0521">NADP</keyword>
<sequence>MTSPKVLVTDPVGAVGSAVVDHLLSAEREGERTLDTTPHGATDARPIVYALVDDPDTEAGRRLAGRGVRLVRGTLWNRPSLDRAMRGMDGVFLTTPTDRGTQPEIAAGENAVDAAAAAGVAHLVFCSSTGAAVSPPDGRPDPKRPVEGYLRELGLPSTVLRPTFRMDRFRSYWADALDGTIGLPLPEGVRLSMVDARGVGAVAAAVLREPGRFVGRDITVAGDRLTLPEIAEEFSLVLGRPVRPVHLPPESAEELFGVEAAAEFRSFEATDREVDTSALERETGVELRTLKEYLGDAEWAERPSEAHER</sequence>
<dbReference type="InterPro" id="IPR051164">
    <property type="entry name" value="NmrA-like_oxidored"/>
</dbReference>
<evidence type="ECO:0000256" key="1">
    <source>
        <dbReference type="ARBA" id="ARBA00006328"/>
    </source>
</evidence>
<dbReference type="PANTHER" id="PTHR42748">
    <property type="entry name" value="NITROGEN METABOLITE REPRESSION PROTEIN NMRA FAMILY MEMBER"/>
    <property type="match status" value="1"/>
</dbReference>
<comment type="caution">
    <text evidence="4">The sequence shown here is derived from an EMBL/GenBank/DDBJ whole genome shotgun (WGS) entry which is preliminary data.</text>
</comment>